<dbReference type="InterPro" id="IPR042316">
    <property type="entry name" value="IRKI-like"/>
</dbReference>
<evidence type="ECO:0000313" key="4">
    <source>
        <dbReference type="EMBL" id="KAG6466988.1"/>
    </source>
</evidence>
<sequence length="539" mass="60148">MASSAASSLRTEDIHAAIAKAAELRSLHASLVQRIQLGSPATFAPPAGASPSHLPRRSNLLPSAGEDYPIFAASNEDESWRSHRCIIGPESRSFSETWRAIKLGQGKIDEAVSAGRSEHYSTPCSEHSFRNEQLSKRISCSNAVSSASLIQTARRSPNISIESGSEHNYSKKLKNMNLLHDSEPQPRGCSRRRGRRILSWLFSRPKPKSRPEMSPDATQSNEKGVVLDDWGSFSFESLKKEVHEANRKRGAAVDQVSEMRSSIGDMQQKLAHLEAHCEELKQALKQAKLGKQQQLLSTPSLSVIPKCNGGAAANKSKSTMPVSHEAMAEGFIQLLSESRLSINQLCKTLLMLQPLQVAISSASHSKLLMHHVEALVNQSLYQDFENCVFQQNGSPKFLDPRQNRQANFAAFVAMRNLSWNEVLRKGSKCYDEEFSRFCDRKMSGIAALLNWPRPWPEQLLGCFFVAAKCVWLLHQLAFSFSPPLAILRVVEGQNFDPIYMQDVSVDRKGTRTAVYVKIMVMPGFYVQDRVIKCRVLCKH</sequence>
<name>A0A8J5BVC1_ZINOF</name>
<evidence type="ECO:0000259" key="3">
    <source>
        <dbReference type="Pfam" id="PF24994"/>
    </source>
</evidence>
<reference evidence="4 5" key="1">
    <citation type="submission" date="2020-08" db="EMBL/GenBank/DDBJ databases">
        <title>Plant Genome Project.</title>
        <authorList>
            <person name="Zhang R.-G."/>
        </authorList>
    </citation>
    <scope>NUCLEOTIDE SEQUENCE [LARGE SCALE GENOMIC DNA]</scope>
    <source>
        <tissue evidence="4">Rhizome</tissue>
    </source>
</reference>
<keyword evidence="5" id="KW-1185">Reference proteome</keyword>
<dbReference type="Proteomes" id="UP000734854">
    <property type="component" value="Unassembled WGS sequence"/>
</dbReference>
<evidence type="ECO:0000256" key="2">
    <source>
        <dbReference type="SAM" id="MobiDB-lite"/>
    </source>
</evidence>
<dbReference type="OrthoDB" id="785851at2759"/>
<organism evidence="4 5">
    <name type="scientific">Zingiber officinale</name>
    <name type="common">Ginger</name>
    <name type="synonym">Amomum zingiber</name>
    <dbReference type="NCBI Taxonomy" id="94328"/>
    <lineage>
        <taxon>Eukaryota</taxon>
        <taxon>Viridiplantae</taxon>
        <taxon>Streptophyta</taxon>
        <taxon>Embryophyta</taxon>
        <taxon>Tracheophyta</taxon>
        <taxon>Spermatophyta</taxon>
        <taxon>Magnoliopsida</taxon>
        <taxon>Liliopsida</taxon>
        <taxon>Zingiberales</taxon>
        <taxon>Zingiberaceae</taxon>
        <taxon>Zingiber</taxon>
    </lineage>
</organism>
<proteinExistence type="predicted"/>
<evidence type="ECO:0000256" key="1">
    <source>
        <dbReference type="SAM" id="Coils"/>
    </source>
</evidence>
<dbReference type="AlphaFoldDB" id="A0A8J5BVC1"/>
<dbReference type="PANTHER" id="PTHR31029">
    <property type="entry name" value="CYCLIN-DEPENDENT KINASE-LIKE PROTEIN"/>
    <property type="match status" value="1"/>
</dbReference>
<comment type="caution">
    <text evidence="4">The sequence shown here is derived from an EMBL/GenBank/DDBJ whole genome shotgun (WGS) entry which is preliminary data.</text>
</comment>
<keyword evidence="1" id="KW-0175">Coiled coil</keyword>
<dbReference type="EMBL" id="JACMSC010000097">
    <property type="protein sequence ID" value="KAG6466988.1"/>
    <property type="molecule type" value="Genomic_DNA"/>
</dbReference>
<gene>
    <name evidence="4" type="ORF">ZIOFF_075172</name>
</gene>
<dbReference type="Pfam" id="PF24994">
    <property type="entry name" value="GIL1_IRKI_C"/>
    <property type="match status" value="1"/>
</dbReference>
<dbReference type="PANTHER" id="PTHR31029:SF3">
    <property type="entry name" value="IRK-INTERACTING PROTEIN"/>
    <property type="match status" value="1"/>
</dbReference>
<feature type="coiled-coil region" evidence="1">
    <location>
        <begin position="263"/>
        <end position="290"/>
    </location>
</feature>
<evidence type="ECO:0000313" key="5">
    <source>
        <dbReference type="Proteomes" id="UP000734854"/>
    </source>
</evidence>
<dbReference type="InterPro" id="IPR056813">
    <property type="entry name" value="GIL1_IRKI_C"/>
</dbReference>
<accession>A0A8J5BVC1</accession>
<feature type="region of interest" description="Disordered" evidence="2">
    <location>
        <begin position="202"/>
        <end position="223"/>
    </location>
</feature>
<protein>
    <recommendedName>
        <fullName evidence="3">GIL1/IRKI C-terminal domain-containing protein</fullName>
    </recommendedName>
</protein>
<feature type="domain" description="GIL1/IRKI C-terminal" evidence="3">
    <location>
        <begin position="486"/>
        <end position="536"/>
    </location>
</feature>